<proteinExistence type="predicted"/>
<dbReference type="Proteomes" id="UP000663828">
    <property type="component" value="Unassembled WGS sequence"/>
</dbReference>
<keyword evidence="4" id="KW-1185">Reference proteome</keyword>
<comment type="caution">
    <text evidence="2">The sequence shown here is derived from an EMBL/GenBank/DDBJ whole genome shotgun (WGS) entry which is preliminary data.</text>
</comment>
<dbReference type="EMBL" id="CAJNOJ010000494">
    <property type="protein sequence ID" value="CAF1467554.1"/>
    <property type="molecule type" value="Genomic_DNA"/>
</dbReference>
<evidence type="ECO:0000313" key="3">
    <source>
        <dbReference type="EMBL" id="CAF1467554.1"/>
    </source>
</evidence>
<sequence length="1162" mass="132103">MASNRSTSYANSIDYASVLDSNFQQLNSLPIFDIDFLDHKDDWYLLCFLKEQQRNGHSYEMTLAALSAIVGALSDQSYYYNPVNKSIGFLNQNHHLLGESASNKSSICHEVSAALQSVINSFPDRYSSSKQNSNKEEVTNDGGVHIDKNKNKPQTSEYSLMVSNATEVALLANLSKINTILLHSDGDVALGKLGYYDQSKPDTASGVSLFCDASDGIRGGFIRGTGVTQIKINRPVARFNMFVASTGTKLTSMLQRFHEARVQDGVFGRVFYTWCPAIDELPKIKSKSFTNIASFSHVSHAVAYLFKNQFQFRYMAHKSDVMLINSECIDYEERLMKELEKQNVTAPPTYATSLTDNDIRGDNYGDDDASSFNLLTTFINDWWKSSNSSEKHLKPIFRKVVSMLSKCIWSMKVIRIVFRLMSNNLKYIDQRQGDRSTSDVASIDASFQHAMEQSIKTFLLTECQQINDSQWIIWSNTYDVTVGFTLYQRKMLVVENLLTLQSLNDVINQRLGKKSTETCEKDCKLDRAKTKIMNFPVVFFTRTYLTNKRQGAGSGQFCHSSDVKPDEVLTALMDDGLLIGGKFIKRSHNGKEDLQHSSFCKQLPSIIKNNPRILQAFERLNMDMLRYEKSFEHQCLPLNNEFTDEAVQFLKINDQFVQYYHNYYKEDRRFESFRKMVDERVRLGQIIPDKDNLYLSGHVPGKDQQNEPNQEINTTELNNTSSNIAKNTTNEIDFIYHIETNSEITAQSKTDRQVEQNIEGVSISPISSNADSTTESEGQFPALKEMNETTADSNMQVLTSHSKSNSVCDGNTSGSCLEYSLQQHRSSTLAPRATAASSIVITDESTSVSNENQTDAVGEQFNENEQFVSSMMIDESDNNGIKNQSSSINDQSVIHKPSSSNVNLFNNLTNTMEVSPTNSDDQGVQKKRGRGRPSSTYTSSTKWSTEEVDNLIMNPKSFPSMWKSIILKRQFIVGTSTDLFKMIPARFFDEQSRLKIIDCLTVKNILIKGDWFRDAKDAFISGYLKGSPVDLQVAVNLVEFGIDIQEYKLSLNPNRNNKRLIDGKTTNQSYLFSDVLQKHINGDEWFKENIEISERFVYTASELVQTTSNYQVDQFRQQQKQKLERSLTNKRKRIEELQDETMNICGTDMPMKRKRKPKVRED</sequence>
<reference evidence="2" key="1">
    <citation type="submission" date="2021-02" db="EMBL/GenBank/DDBJ databases">
        <authorList>
            <person name="Nowell W R."/>
        </authorList>
    </citation>
    <scope>NUCLEOTIDE SEQUENCE</scope>
</reference>
<evidence type="ECO:0000313" key="2">
    <source>
        <dbReference type="EMBL" id="CAF0862096.1"/>
    </source>
</evidence>
<dbReference type="OrthoDB" id="10007118at2759"/>
<evidence type="ECO:0000256" key="1">
    <source>
        <dbReference type="SAM" id="MobiDB-lite"/>
    </source>
</evidence>
<protein>
    <submittedName>
        <fullName evidence="2">Uncharacterized protein</fullName>
    </submittedName>
</protein>
<name>A0A813WTY3_ADIRI</name>
<dbReference type="AlphaFoldDB" id="A0A813WTY3"/>
<feature type="compositionally biased region" description="Basic and acidic residues" evidence="1">
    <location>
        <begin position="133"/>
        <end position="150"/>
    </location>
</feature>
<feature type="compositionally biased region" description="Polar residues" evidence="1">
    <location>
        <begin position="911"/>
        <end position="922"/>
    </location>
</feature>
<accession>A0A813WTY3</accession>
<dbReference type="Proteomes" id="UP000663852">
    <property type="component" value="Unassembled WGS sequence"/>
</dbReference>
<feature type="region of interest" description="Disordered" evidence="1">
    <location>
        <begin position="911"/>
        <end position="940"/>
    </location>
</feature>
<organism evidence="2 4">
    <name type="scientific">Adineta ricciae</name>
    <name type="common">Rotifer</name>
    <dbReference type="NCBI Taxonomy" id="249248"/>
    <lineage>
        <taxon>Eukaryota</taxon>
        <taxon>Metazoa</taxon>
        <taxon>Spiralia</taxon>
        <taxon>Gnathifera</taxon>
        <taxon>Rotifera</taxon>
        <taxon>Eurotatoria</taxon>
        <taxon>Bdelloidea</taxon>
        <taxon>Adinetida</taxon>
        <taxon>Adinetidae</taxon>
        <taxon>Adineta</taxon>
    </lineage>
</organism>
<evidence type="ECO:0000313" key="4">
    <source>
        <dbReference type="Proteomes" id="UP000663828"/>
    </source>
</evidence>
<feature type="region of interest" description="Disordered" evidence="1">
    <location>
        <begin position="125"/>
        <end position="151"/>
    </location>
</feature>
<dbReference type="EMBL" id="CAJNOR010000270">
    <property type="protein sequence ID" value="CAF0862096.1"/>
    <property type="molecule type" value="Genomic_DNA"/>
</dbReference>
<gene>
    <name evidence="3" type="ORF">EDS130_LOCUS40569</name>
    <name evidence="2" type="ORF">XAT740_LOCUS6044</name>
</gene>